<dbReference type="Gene3D" id="3.40.50.800">
    <property type="entry name" value="Anticodon-binding domain"/>
    <property type="match status" value="1"/>
</dbReference>
<dbReference type="PANTHER" id="PTHR11476:SF7">
    <property type="entry name" value="HISTIDINE--TRNA LIGASE"/>
    <property type="match status" value="1"/>
</dbReference>
<dbReference type="InterPro" id="IPR045864">
    <property type="entry name" value="aa-tRNA-synth_II/BPL/LPL"/>
</dbReference>
<dbReference type="PROSITE" id="PS50862">
    <property type="entry name" value="AA_TRNA_LIGASE_II"/>
    <property type="match status" value="1"/>
</dbReference>
<dbReference type="InterPro" id="IPR033656">
    <property type="entry name" value="HisRS_anticodon"/>
</dbReference>
<dbReference type="NCBIfam" id="TIGR00442">
    <property type="entry name" value="hisS"/>
    <property type="match status" value="1"/>
</dbReference>
<organism evidence="13 14">
    <name type="scientific">Hoylesella timonensis CRIS 5C-B1</name>
    <dbReference type="NCBI Taxonomy" id="679189"/>
    <lineage>
        <taxon>Bacteria</taxon>
        <taxon>Pseudomonadati</taxon>
        <taxon>Bacteroidota</taxon>
        <taxon>Bacteroidia</taxon>
        <taxon>Bacteroidales</taxon>
        <taxon>Prevotellaceae</taxon>
        <taxon>Hoylesella</taxon>
    </lineage>
</organism>
<dbReference type="CDD" id="cd00773">
    <property type="entry name" value="HisRS-like_core"/>
    <property type="match status" value="1"/>
</dbReference>
<evidence type="ECO:0000313" key="14">
    <source>
        <dbReference type="Proteomes" id="UP000004001"/>
    </source>
</evidence>
<accession>D1VX60</accession>
<proteinExistence type="inferred from homology"/>
<comment type="similarity">
    <text evidence="1 10">Belongs to the class-II aminoacyl-tRNA synthetase family.</text>
</comment>
<keyword evidence="5 10" id="KW-0547">Nucleotide-binding</keyword>
<dbReference type="SUPFAM" id="SSF52954">
    <property type="entry name" value="Class II aaRS ABD-related"/>
    <property type="match status" value="1"/>
</dbReference>
<dbReference type="PANTHER" id="PTHR11476">
    <property type="entry name" value="HISTIDYL-TRNA SYNTHETASE"/>
    <property type="match status" value="1"/>
</dbReference>
<name>D1VX60_9BACT</name>
<dbReference type="SUPFAM" id="SSF55681">
    <property type="entry name" value="Class II aaRS and biotin synthetases"/>
    <property type="match status" value="1"/>
</dbReference>
<evidence type="ECO:0000256" key="9">
    <source>
        <dbReference type="ARBA" id="ARBA00047639"/>
    </source>
</evidence>
<feature type="binding site" evidence="11">
    <location>
        <begin position="303"/>
        <end position="304"/>
    </location>
    <ligand>
        <name>L-histidine</name>
        <dbReference type="ChEBI" id="CHEBI:57595"/>
    </ligand>
</feature>
<dbReference type="EC" id="6.1.1.21" evidence="10"/>
<dbReference type="GO" id="GO:0005524">
    <property type="term" value="F:ATP binding"/>
    <property type="evidence" value="ECO:0007669"/>
    <property type="project" value="UniProtKB-UniRule"/>
</dbReference>
<gene>
    <name evidence="10 13" type="primary">hisS</name>
    <name evidence="13" type="ORF">HMPREF9019_0625</name>
</gene>
<keyword evidence="4 10" id="KW-0436">Ligase</keyword>
<dbReference type="FunFam" id="3.30.930.10:FF:000093">
    <property type="entry name" value="Histidine--tRNA ligase"/>
    <property type="match status" value="1"/>
</dbReference>
<evidence type="ECO:0000256" key="1">
    <source>
        <dbReference type="ARBA" id="ARBA00008226"/>
    </source>
</evidence>
<keyword evidence="8 10" id="KW-0030">Aminoacyl-tRNA synthetase</keyword>
<dbReference type="GO" id="GO:0006427">
    <property type="term" value="P:histidyl-tRNA aminoacylation"/>
    <property type="evidence" value="ECO:0007669"/>
    <property type="project" value="UniProtKB-UniRule"/>
</dbReference>
<feature type="binding site" evidence="11">
    <location>
        <begin position="107"/>
        <end position="109"/>
    </location>
    <ligand>
        <name>L-histidine</name>
        <dbReference type="ChEBI" id="CHEBI:57595"/>
    </ligand>
</feature>
<reference evidence="13 14" key="1">
    <citation type="submission" date="2009-12" db="EMBL/GenBank/DDBJ databases">
        <title>Genome Sequence of Prevotella timonensis CRIS 5C-B1.</title>
        <authorList>
            <person name="Durkin A.S."/>
            <person name="Madupu R."/>
            <person name="Torralba M."/>
            <person name="Methe B."/>
            <person name="Sutton G."/>
            <person name="Strausberg R.L."/>
            <person name="Nelson K.E."/>
        </authorList>
    </citation>
    <scope>NUCLEOTIDE SEQUENCE [LARGE SCALE GENOMIC DNA]</scope>
    <source>
        <strain evidence="13 14">CRIS 5C-B1</strain>
    </source>
</reference>
<evidence type="ECO:0000259" key="12">
    <source>
        <dbReference type="PROSITE" id="PS50862"/>
    </source>
</evidence>
<evidence type="ECO:0000256" key="7">
    <source>
        <dbReference type="ARBA" id="ARBA00022917"/>
    </source>
</evidence>
<dbReference type="InterPro" id="IPR006195">
    <property type="entry name" value="aa-tRNA-synth_II"/>
</dbReference>
<evidence type="ECO:0000256" key="10">
    <source>
        <dbReference type="HAMAP-Rule" id="MF_00127"/>
    </source>
</evidence>
<dbReference type="CDD" id="cd00859">
    <property type="entry name" value="HisRS_anticodon"/>
    <property type="match status" value="1"/>
</dbReference>
<comment type="subcellular location">
    <subcellularLocation>
        <location evidence="10">Cytoplasm</location>
    </subcellularLocation>
</comment>
<keyword evidence="3 10" id="KW-0963">Cytoplasm</keyword>
<dbReference type="PIRSF" id="PIRSF001549">
    <property type="entry name" value="His-tRNA_synth"/>
    <property type="match status" value="1"/>
</dbReference>
<dbReference type="Pfam" id="PF03129">
    <property type="entry name" value="HGTP_anticodon"/>
    <property type="match status" value="1"/>
</dbReference>
<dbReference type="AlphaFoldDB" id="D1VX60"/>
<keyword evidence="14" id="KW-1185">Reference proteome</keyword>
<evidence type="ECO:0000256" key="6">
    <source>
        <dbReference type="ARBA" id="ARBA00022840"/>
    </source>
</evidence>
<dbReference type="EMBL" id="ADEF01000008">
    <property type="protein sequence ID" value="EFA98290.1"/>
    <property type="molecule type" value="Genomic_DNA"/>
</dbReference>
<dbReference type="Proteomes" id="UP000004001">
    <property type="component" value="Unassembled WGS sequence"/>
</dbReference>
<keyword evidence="7 10" id="KW-0648">Protein biosynthesis</keyword>
<dbReference type="InterPro" id="IPR015807">
    <property type="entry name" value="His-tRNA-ligase"/>
</dbReference>
<dbReference type="eggNOG" id="COG0124">
    <property type="taxonomic scope" value="Bacteria"/>
</dbReference>
<dbReference type="InterPro" id="IPR041715">
    <property type="entry name" value="HisRS-like_core"/>
</dbReference>
<keyword evidence="6 10" id="KW-0067">ATP-binding</keyword>
<sequence length="461" mass="51661">MKEIAMANKPSIVKGTRDFSPAEMSKRNYIFNTIKEVYALYGYQQIETPSLETLQTLMGKYGEEGDKLLFKVLNSGDFLNKVSDEELQERNVLKLASKICEKGLRYDLTVPFARYVVMHHDEIQFPFKRYQIQPVWRADRPQKGRYREFYQCDADVVGSDSLLNEVELMQIVDEVFTRFGVRVLLKINNRKILTGIAEVIGAADKIVDITVAIDKLDKIGLEGVNQELANAGIDADAIEKLQPIISLQGTNEEKLKTIGEVLKDSEIGLKGVEEVSYILKVLKSVGLHHEIELDLTLARGLNYYTGAIFEVKALDVEIGSITGGGRYDNLTGIFGKPGLSGVGISFGADRIYDVLHALNLYPKETIGGTQLLFINFGDQETAYCLPLVNEARRQGVCTELFPDAVKMKKQMSYANAHEIPYVALAGENEMKENKITLKDMRSGEQKLLSKDDLIPFLLAQQ</sequence>
<dbReference type="InterPro" id="IPR004516">
    <property type="entry name" value="HisRS/HisZ"/>
</dbReference>
<protein>
    <recommendedName>
        <fullName evidence="10">Histidine--tRNA ligase</fullName>
        <ecNumber evidence="10">6.1.1.21</ecNumber>
    </recommendedName>
    <alternativeName>
        <fullName evidence="10">Histidyl-tRNA synthetase</fullName>
        <shortName evidence="10">HisRS</shortName>
    </alternativeName>
</protein>
<dbReference type="GO" id="GO:0005737">
    <property type="term" value="C:cytoplasm"/>
    <property type="evidence" value="ECO:0007669"/>
    <property type="project" value="UniProtKB-SubCell"/>
</dbReference>
<feature type="binding site" evidence="11">
    <location>
        <position position="137"/>
    </location>
    <ligand>
        <name>L-histidine</name>
        <dbReference type="ChEBI" id="CHEBI:57595"/>
    </ligand>
</feature>
<dbReference type="Gene3D" id="3.30.930.10">
    <property type="entry name" value="Bira Bifunctional Protein, Domain 2"/>
    <property type="match status" value="1"/>
</dbReference>
<feature type="binding site" evidence="11">
    <location>
        <position position="151"/>
    </location>
    <ligand>
        <name>L-histidine</name>
        <dbReference type="ChEBI" id="CHEBI:57595"/>
    </ligand>
</feature>
<dbReference type="Pfam" id="PF13393">
    <property type="entry name" value="tRNA-synt_His"/>
    <property type="match status" value="1"/>
</dbReference>
<dbReference type="GO" id="GO:0004821">
    <property type="term" value="F:histidine-tRNA ligase activity"/>
    <property type="evidence" value="ECO:0007669"/>
    <property type="project" value="UniProtKB-UniRule"/>
</dbReference>
<evidence type="ECO:0000256" key="5">
    <source>
        <dbReference type="ARBA" id="ARBA00022741"/>
    </source>
</evidence>
<feature type="domain" description="Aminoacyl-transfer RNA synthetases class-II family profile" evidence="12">
    <location>
        <begin position="1"/>
        <end position="386"/>
    </location>
</feature>
<feature type="binding site" evidence="11">
    <location>
        <position position="155"/>
    </location>
    <ligand>
        <name>L-histidine</name>
        <dbReference type="ChEBI" id="CHEBI:57595"/>
    </ligand>
</feature>
<comment type="catalytic activity">
    <reaction evidence="9 10">
        <text>tRNA(His) + L-histidine + ATP = L-histidyl-tRNA(His) + AMP + diphosphate + H(+)</text>
        <dbReference type="Rhea" id="RHEA:17313"/>
        <dbReference type="Rhea" id="RHEA-COMP:9665"/>
        <dbReference type="Rhea" id="RHEA-COMP:9689"/>
        <dbReference type="ChEBI" id="CHEBI:15378"/>
        <dbReference type="ChEBI" id="CHEBI:30616"/>
        <dbReference type="ChEBI" id="CHEBI:33019"/>
        <dbReference type="ChEBI" id="CHEBI:57595"/>
        <dbReference type="ChEBI" id="CHEBI:78442"/>
        <dbReference type="ChEBI" id="CHEBI:78527"/>
        <dbReference type="ChEBI" id="CHEBI:456215"/>
        <dbReference type="EC" id="6.1.1.21"/>
    </reaction>
</comment>
<dbReference type="HAMAP" id="MF_00127">
    <property type="entry name" value="His_tRNA_synth"/>
    <property type="match status" value="1"/>
</dbReference>
<evidence type="ECO:0000256" key="3">
    <source>
        <dbReference type="ARBA" id="ARBA00022490"/>
    </source>
</evidence>
<evidence type="ECO:0000256" key="4">
    <source>
        <dbReference type="ARBA" id="ARBA00022598"/>
    </source>
</evidence>
<comment type="caution">
    <text evidence="13">The sequence shown here is derived from an EMBL/GenBank/DDBJ whole genome shotgun (WGS) entry which is preliminary data.</text>
</comment>
<dbReference type="InterPro" id="IPR004154">
    <property type="entry name" value="Anticodon-bd"/>
</dbReference>
<evidence type="ECO:0000313" key="13">
    <source>
        <dbReference type="EMBL" id="EFA98290.1"/>
    </source>
</evidence>
<feature type="binding site" evidence="11">
    <location>
        <position position="299"/>
    </location>
    <ligand>
        <name>L-histidine</name>
        <dbReference type="ChEBI" id="CHEBI:57595"/>
    </ligand>
</feature>
<evidence type="ECO:0000256" key="8">
    <source>
        <dbReference type="ARBA" id="ARBA00023146"/>
    </source>
</evidence>
<comment type="subunit">
    <text evidence="2 10">Homodimer.</text>
</comment>
<dbReference type="InterPro" id="IPR036621">
    <property type="entry name" value="Anticodon-bd_dom_sf"/>
</dbReference>
<evidence type="ECO:0000256" key="11">
    <source>
        <dbReference type="PIRSR" id="PIRSR001549-1"/>
    </source>
</evidence>
<evidence type="ECO:0000256" key="2">
    <source>
        <dbReference type="ARBA" id="ARBA00011738"/>
    </source>
</evidence>